<dbReference type="InterPro" id="IPR020103">
    <property type="entry name" value="PsdUridine_synth_cat_dom_sf"/>
</dbReference>
<dbReference type="OrthoDB" id="9802309at2"/>
<dbReference type="InterPro" id="IPR032819">
    <property type="entry name" value="TruB_C"/>
</dbReference>
<dbReference type="RefSeq" id="WP_148895055.1">
    <property type="nucleotide sequence ID" value="NZ_VNIB01000002.1"/>
</dbReference>
<dbReference type="Pfam" id="PF01509">
    <property type="entry name" value="TruB_N"/>
    <property type="match status" value="1"/>
</dbReference>
<dbReference type="Proteomes" id="UP000324159">
    <property type="component" value="Unassembled WGS sequence"/>
</dbReference>
<accession>A0A5D3WMJ3</accession>
<comment type="function">
    <text evidence="5">Responsible for synthesis of pseudouridine from uracil-55 in the psi GC loop of transfer RNAs.</text>
</comment>
<dbReference type="Pfam" id="PF16198">
    <property type="entry name" value="TruB_C_2"/>
    <property type="match status" value="1"/>
</dbReference>
<evidence type="ECO:0000256" key="3">
    <source>
        <dbReference type="ARBA" id="ARBA00022694"/>
    </source>
</evidence>
<name>A0A5D3WMJ3_9BACT</name>
<keyword evidence="9" id="KW-1185">Reference proteome</keyword>
<sequence>MDGLLLIDKPEGVSSFDVIRRVRRIAGVKRVGHGGTLDPFASGLLTVALGSATRLLEYLLGEDKIYRATMRLGQQTDTQDLTGRIVCETRPDEEVIARLEEVLPRFVGEIEQTPPMYSALKKDGVPLYKLARRGEEVDRRPRRVQIHALRLGAVQGYDVSFEVHCSKGTYVRTLAHDIGQALGCGAHLRTLRRLAAGAFHVDAALRFDELETMDRERLRRQLHSPLQAMAGYPVARLDDEGFRHVCNGRLPAPGQIVLPESLSSPATVCLAYGDRLAAVAEYRCVDDGNNGCRLRLRKVFSAP</sequence>
<dbReference type="GO" id="GO:0160148">
    <property type="term" value="F:tRNA pseudouridine(55) synthase activity"/>
    <property type="evidence" value="ECO:0007669"/>
    <property type="project" value="UniProtKB-EC"/>
</dbReference>
<keyword evidence="4 5" id="KW-0413">Isomerase</keyword>
<reference evidence="8 9" key="1">
    <citation type="submission" date="2019-07" db="EMBL/GenBank/DDBJ databases">
        <title>Genomic Encyclopedia of Type Strains, Phase IV (KMG-IV): sequencing the most valuable type-strain genomes for metagenomic binning, comparative biology and taxonomic classification.</title>
        <authorList>
            <person name="Goeker M."/>
        </authorList>
    </citation>
    <scope>NUCLEOTIDE SEQUENCE [LARGE SCALE GENOMIC DNA]</scope>
    <source>
        <strain evidence="8 9">SS015</strain>
    </source>
</reference>
<dbReference type="EMBL" id="VNIB01000002">
    <property type="protein sequence ID" value="TYO99719.1"/>
    <property type="molecule type" value="Genomic_DNA"/>
</dbReference>
<keyword evidence="3 5" id="KW-0819">tRNA processing</keyword>
<protein>
    <recommendedName>
        <fullName evidence="5">tRNA pseudouridine synthase B</fullName>
        <ecNumber evidence="5">5.4.99.25</ecNumber>
    </recommendedName>
    <alternativeName>
        <fullName evidence="5">tRNA pseudouridine(55) synthase</fullName>
        <shortName evidence="5">Psi55 synthase</shortName>
    </alternativeName>
    <alternativeName>
        <fullName evidence="5">tRNA pseudouridylate synthase</fullName>
    </alternativeName>
    <alternativeName>
        <fullName evidence="5">tRNA-uridine isomerase</fullName>
    </alternativeName>
</protein>
<evidence type="ECO:0000256" key="2">
    <source>
        <dbReference type="ARBA" id="ARBA00005642"/>
    </source>
</evidence>
<evidence type="ECO:0000313" key="9">
    <source>
        <dbReference type="Proteomes" id="UP000324159"/>
    </source>
</evidence>
<comment type="catalytic activity">
    <reaction evidence="1 5">
        <text>uridine(55) in tRNA = pseudouridine(55) in tRNA</text>
        <dbReference type="Rhea" id="RHEA:42532"/>
        <dbReference type="Rhea" id="RHEA-COMP:10101"/>
        <dbReference type="Rhea" id="RHEA-COMP:10102"/>
        <dbReference type="ChEBI" id="CHEBI:65314"/>
        <dbReference type="ChEBI" id="CHEBI:65315"/>
        <dbReference type="EC" id="5.4.99.25"/>
    </reaction>
</comment>
<feature type="domain" description="tRNA pseudouridylate synthase B C-terminal" evidence="7">
    <location>
        <begin position="172"/>
        <end position="222"/>
    </location>
</feature>
<organism evidence="8 9">
    <name type="scientific">Geothermobacter ehrlichii</name>
    <dbReference type="NCBI Taxonomy" id="213224"/>
    <lineage>
        <taxon>Bacteria</taxon>
        <taxon>Pseudomonadati</taxon>
        <taxon>Thermodesulfobacteriota</taxon>
        <taxon>Desulfuromonadia</taxon>
        <taxon>Desulfuromonadales</taxon>
        <taxon>Geothermobacteraceae</taxon>
        <taxon>Geothermobacter</taxon>
    </lineage>
</organism>
<evidence type="ECO:0000256" key="4">
    <source>
        <dbReference type="ARBA" id="ARBA00023235"/>
    </source>
</evidence>
<evidence type="ECO:0000256" key="5">
    <source>
        <dbReference type="HAMAP-Rule" id="MF_01080"/>
    </source>
</evidence>
<feature type="active site" description="Nucleophile" evidence="5">
    <location>
        <position position="38"/>
    </location>
</feature>
<proteinExistence type="inferred from homology"/>
<dbReference type="AlphaFoldDB" id="A0A5D3WMJ3"/>
<dbReference type="GO" id="GO:1990481">
    <property type="term" value="P:mRNA pseudouridine synthesis"/>
    <property type="evidence" value="ECO:0007669"/>
    <property type="project" value="TreeGrafter"/>
</dbReference>
<dbReference type="InterPro" id="IPR014780">
    <property type="entry name" value="tRNA_psdUridine_synth_TruB"/>
</dbReference>
<feature type="domain" description="Pseudouridine synthase II N-terminal" evidence="6">
    <location>
        <begin position="23"/>
        <end position="171"/>
    </location>
</feature>
<dbReference type="GO" id="GO:0031119">
    <property type="term" value="P:tRNA pseudouridine synthesis"/>
    <property type="evidence" value="ECO:0007669"/>
    <property type="project" value="UniProtKB-UniRule"/>
</dbReference>
<dbReference type="HAMAP" id="MF_01080">
    <property type="entry name" value="TruB_bact"/>
    <property type="match status" value="1"/>
</dbReference>
<evidence type="ECO:0000259" key="6">
    <source>
        <dbReference type="Pfam" id="PF01509"/>
    </source>
</evidence>
<comment type="caution">
    <text evidence="8">The sequence shown here is derived from an EMBL/GenBank/DDBJ whole genome shotgun (WGS) entry which is preliminary data.</text>
</comment>
<evidence type="ECO:0000313" key="8">
    <source>
        <dbReference type="EMBL" id="TYO99719.1"/>
    </source>
</evidence>
<evidence type="ECO:0000256" key="1">
    <source>
        <dbReference type="ARBA" id="ARBA00000385"/>
    </source>
</evidence>
<comment type="similarity">
    <text evidence="2 5">Belongs to the pseudouridine synthase TruB family. Type 1 subfamily.</text>
</comment>
<evidence type="ECO:0000259" key="7">
    <source>
        <dbReference type="Pfam" id="PF16198"/>
    </source>
</evidence>
<dbReference type="NCBIfam" id="TIGR00431">
    <property type="entry name" value="TruB"/>
    <property type="match status" value="1"/>
</dbReference>
<dbReference type="CDD" id="cd02573">
    <property type="entry name" value="PseudoU_synth_EcTruB"/>
    <property type="match status" value="1"/>
</dbReference>
<dbReference type="PANTHER" id="PTHR13767">
    <property type="entry name" value="TRNA-PSEUDOURIDINE SYNTHASE"/>
    <property type="match status" value="1"/>
</dbReference>
<dbReference type="SUPFAM" id="SSF55120">
    <property type="entry name" value="Pseudouridine synthase"/>
    <property type="match status" value="1"/>
</dbReference>
<gene>
    <name evidence="5" type="primary">truB</name>
    <name evidence="8" type="ORF">EDC39_102245</name>
</gene>
<dbReference type="GO" id="GO:0003723">
    <property type="term" value="F:RNA binding"/>
    <property type="evidence" value="ECO:0007669"/>
    <property type="project" value="InterPro"/>
</dbReference>
<dbReference type="Gene3D" id="3.30.2350.10">
    <property type="entry name" value="Pseudouridine synthase"/>
    <property type="match status" value="1"/>
</dbReference>
<dbReference type="PANTHER" id="PTHR13767:SF2">
    <property type="entry name" value="PSEUDOURIDYLATE SYNTHASE TRUB1"/>
    <property type="match status" value="1"/>
</dbReference>
<dbReference type="InterPro" id="IPR002501">
    <property type="entry name" value="PsdUridine_synth_N"/>
</dbReference>
<dbReference type="EC" id="5.4.99.25" evidence="5"/>